<evidence type="ECO:0000313" key="1">
    <source>
        <dbReference type="EMBL" id="MPN17546.1"/>
    </source>
</evidence>
<dbReference type="EMBL" id="VSSQ01064707">
    <property type="protein sequence ID" value="MPN17546.1"/>
    <property type="molecule type" value="Genomic_DNA"/>
</dbReference>
<proteinExistence type="predicted"/>
<gene>
    <name evidence="1" type="ORF">SDC9_164900</name>
</gene>
<accession>A0A645FUS6</accession>
<name>A0A645FUS6_9ZZZZ</name>
<reference evidence="1" key="1">
    <citation type="submission" date="2019-08" db="EMBL/GenBank/DDBJ databases">
        <authorList>
            <person name="Kucharzyk K."/>
            <person name="Murdoch R.W."/>
            <person name="Higgins S."/>
            <person name="Loffler F."/>
        </authorList>
    </citation>
    <scope>NUCLEOTIDE SEQUENCE</scope>
</reference>
<dbReference type="AlphaFoldDB" id="A0A645FUS6"/>
<protein>
    <submittedName>
        <fullName evidence="1">Uncharacterized protein</fullName>
    </submittedName>
</protein>
<comment type="caution">
    <text evidence="1">The sequence shown here is derived from an EMBL/GenBank/DDBJ whole genome shotgun (WGS) entry which is preliminary data.</text>
</comment>
<organism evidence="1">
    <name type="scientific">bioreactor metagenome</name>
    <dbReference type="NCBI Taxonomy" id="1076179"/>
    <lineage>
        <taxon>unclassified sequences</taxon>
        <taxon>metagenomes</taxon>
        <taxon>ecological metagenomes</taxon>
    </lineage>
</organism>
<sequence length="118" mass="13800">MTEFARQKLVIGHDVRAIRYYDEQKLCTLINVDFTDKTLKAENYTDHLIKTAFGKNALPTWSDLEAFLEERCIPRSRAGLREYLETIGVEEYDPVEIIKKTQGRMAEDQQWLEMEVLG</sequence>